<feature type="transmembrane region" description="Helical" evidence="2">
    <location>
        <begin position="374"/>
        <end position="395"/>
    </location>
</feature>
<dbReference type="Gene3D" id="2.60.120.260">
    <property type="entry name" value="Galactose-binding domain-like"/>
    <property type="match status" value="2"/>
</dbReference>
<sequence>MLLGAIAFNTAPDRIIAETKLDMALNPVGFLARAAHLWDGTFFGHLQNQAHGYLFPMGPFYSLWLGLDMPAWNVQRLWMASVLIAAFLGVVRVARELGIGSPRAGILAGLAYALAPHAQALIGVNSSEFLPSAILPWILLPLIRGARGDTTPRRAAACSAAALLLCGGVNAAAELAVLVVPLLYLLTRRAGPLKRRLIAWWLPLVGMAAFWWLAPLLVMGSHIFSFLPFIETAAATSQVTSLTNVVRGTSSWLSFLQTDGRPWVEAAFAQATRPWLIVVTSLVAALGLAGLARRGTPERFFLLLTLLVGVAVVSAGHAGPMAALTREALDGPLAAFRNLHKFDALIRLPVALGLAALVAAPVRARLPLRAGVAVLAGLSFAPVALSGVTTAGSFWQVPTYWREAVGWLNANATDQMVLVVPGSRRGEYDWGRPIDEPLQPLLDGVRWAAHTNVPWGSPGIARLMQALDERFGAGKGSLGLGSTLRRMGIGYVLVRNDLDRATIGDAWPSRVHEALEETPGLSRVRGFGPQVGQEQSTIAATWLDQPYDALEVYRVGGTPMRAGTLPAGRTTRVTGAPEAVLTLAEQGLLDDDRPVVVGDDAAAYEIPAGDTIVTDTLRRRENVFSDLRRSASATLTESENPRRAAAAADLTDPAWDRYTSTAEYTGIAGLSASSAESSAGALPGTRDPGRQPFAAVDGDARTSWRSDGWRGPVGEWWEMRFTGPLTLPHVTARFERSAIGPPVTEVAVETDSGTVTSAVTSADTQRLPVPEGPTSRIRIRVTKVGGVQAGPLGGRVGLSEITVPGVRPGRTISVPGVGDGRAVTTVLTGTADLSPCARGSFAWACDDRLEVQGEDGYGFDRKVATPETGEWEISGRALLTDPATAERLVTLPESYPKVSASSTAVDHPAVLGRAAFDGDDRTIWYADPLDRRPALTVDLGRERAISRIKLRFPDSYLGLPPVRVTVRTGSGAVRSGWPGSDGWLRIAEVRARSLKLEFETTVSRPLELVEVSIPGVPAVADLDTFPLKLPCGSGPALTVGGNGVPTEIVEGTLGDVLNGREVSYRACEPVAVGPGGARVTAGHEDPFRVRSVVINGDRAGAAPVTMAPVDVARWEAGTRQVRVATSEVSYLVVNENFNDGWRATAGGRELIPVRLDGWRQAWLLPARLSGTVTMHYTPDDAYRTALLAGAGLALAVAALALWPARRRIRWAPARPAAPRSALLVAPVLGFWADGLTGVAVVLPALLLMVWAERVARARYIAEGGVKGTVTVIRSPWAPAVLAAAAGLALAAGLPEQVGQSATLAALGLLASGLPAAAPRPDLKELTPPRAATASDSGSTPEYSWT</sequence>
<evidence type="ECO:0008006" key="7">
    <source>
        <dbReference type="Google" id="ProtNLM"/>
    </source>
</evidence>
<feature type="transmembrane region" description="Helical" evidence="2">
    <location>
        <begin position="160"/>
        <end position="186"/>
    </location>
</feature>
<accession>D2AQC0</accession>
<evidence type="ECO:0000256" key="1">
    <source>
        <dbReference type="SAM" id="MobiDB-lite"/>
    </source>
</evidence>
<keyword evidence="2" id="KW-0812">Transmembrane</keyword>
<feature type="transmembrane region" description="Helical" evidence="2">
    <location>
        <begin position="275"/>
        <end position="293"/>
    </location>
</feature>
<dbReference type="GO" id="GO:0016740">
    <property type="term" value="F:transferase activity"/>
    <property type="evidence" value="ECO:0007669"/>
    <property type="project" value="InterPro"/>
</dbReference>
<feature type="transmembrane region" description="Helical" evidence="2">
    <location>
        <begin position="344"/>
        <end position="362"/>
    </location>
</feature>
<name>D2AQC0_STRRD</name>
<dbReference type="HOGENOM" id="CLU_003192_1_0_11"/>
<evidence type="ECO:0000259" key="3">
    <source>
        <dbReference type="Pfam" id="PF11847"/>
    </source>
</evidence>
<evidence type="ECO:0000313" key="5">
    <source>
        <dbReference type="EMBL" id="ACZ84464.1"/>
    </source>
</evidence>
<dbReference type="OrthoDB" id="5242711at2"/>
<evidence type="ECO:0000256" key="2">
    <source>
        <dbReference type="SAM" id="Phobius"/>
    </source>
</evidence>
<keyword evidence="2" id="KW-1133">Transmembrane helix</keyword>
<evidence type="ECO:0000259" key="4">
    <source>
        <dbReference type="Pfam" id="PF24607"/>
    </source>
</evidence>
<dbReference type="Pfam" id="PF11847">
    <property type="entry name" value="GT-C_AftD"/>
    <property type="match status" value="1"/>
</dbReference>
<dbReference type="InterPro" id="IPR056997">
    <property type="entry name" value="CBM_AftD"/>
</dbReference>
<gene>
    <name evidence="5" type="ordered locus">Sros_1471</name>
</gene>
<keyword evidence="2" id="KW-0472">Membrane</keyword>
<feature type="region of interest" description="Disordered" evidence="1">
    <location>
        <begin position="1319"/>
        <end position="1345"/>
    </location>
</feature>
<feature type="transmembrane region" description="Helical" evidence="2">
    <location>
        <begin position="1181"/>
        <end position="1202"/>
    </location>
</feature>
<dbReference type="EMBL" id="CP001814">
    <property type="protein sequence ID" value="ACZ84464.1"/>
    <property type="molecule type" value="Genomic_DNA"/>
</dbReference>
<feature type="domain" description="Arabinofuranosyltransferase D third carbohydrate binding module" evidence="4">
    <location>
        <begin position="901"/>
        <end position="993"/>
    </location>
</feature>
<organism evidence="5 6">
    <name type="scientific">Streptosporangium roseum (strain ATCC 12428 / DSM 43021 / JCM 3005 / KCTC 9067 / NCIMB 10171 / NRRL 2505 / NI 9100)</name>
    <dbReference type="NCBI Taxonomy" id="479432"/>
    <lineage>
        <taxon>Bacteria</taxon>
        <taxon>Bacillati</taxon>
        <taxon>Actinomycetota</taxon>
        <taxon>Actinomycetes</taxon>
        <taxon>Streptosporangiales</taxon>
        <taxon>Streptosporangiaceae</taxon>
        <taxon>Streptosporangium</taxon>
    </lineage>
</organism>
<feature type="domain" description="Alpha-(1-&gt;3)-arabinofuranosyltransferase N-terminal GT-C" evidence="3">
    <location>
        <begin position="3"/>
        <end position="646"/>
    </location>
</feature>
<reference evidence="5 6" key="1">
    <citation type="journal article" date="2010" name="Stand. Genomic Sci.">
        <title>Complete genome sequence of Streptosporangium roseum type strain (NI 9100).</title>
        <authorList>
            <person name="Nolan M."/>
            <person name="Sikorski J."/>
            <person name="Jando M."/>
            <person name="Lucas S."/>
            <person name="Lapidus A."/>
            <person name="Glavina Del Rio T."/>
            <person name="Chen F."/>
            <person name="Tice H."/>
            <person name="Pitluck S."/>
            <person name="Cheng J.F."/>
            <person name="Chertkov O."/>
            <person name="Sims D."/>
            <person name="Meincke L."/>
            <person name="Brettin T."/>
            <person name="Han C."/>
            <person name="Detter J.C."/>
            <person name="Bruce D."/>
            <person name="Goodwin L."/>
            <person name="Land M."/>
            <person name="Hauser L."/>
            <person name="Chang Y.J."/>
            <person name="Jeffries C.D."/>
            <person name="Ivanova N."/>
            <person name="Mavromatis K."/>
            <person name="Mikhailova N."/>
            <person name="Chen A."/>
            <person name="Palaniappan K."/>
            <person name="Chain P."/>
            <person name="Rohde M."/>
            <person name="Goker M."/>
            <person name="Bristow J."/>
            <person name="Eisen J.A."/>
            <person name="Markowitz V."/>
            <person name="Hugenholtz P."/>
            <person name="Kyrpides N.C."/>
            <person name="Klenk H.P."/>
        </authorList>
    </citation>
    <scope>NUCLEOTIDE SEQUENCE [LARGE SCALE GENOMIC DNA]</scope>
    <source>
        <strain evidence="6">ATCC 12428 / DSM 43021 / JCM 3005 / NI 9100</strain>
    </source>
</reference>
<dbReference type="Pfam" id="PF24607">
    <property type="entry name" value="CBM_AftD"/>
    <property type="match status" value="1"/>
</dbReference>
<feature type="compositionally biased region" description="Polar residues" evidence="1">
    <location>
        <begin position="1333"/>
        <end position="1345"/>
    </location>
</feature>
<evidence type="ECO:0000313" key="6">
    <source>
        <dbReference type="Proteomes" id="UP000002029"/>
    </source>
</evidence>
<proteinExistence type="predicted"/>
<dbReference type="SUPFAM" id="SSF49785">
    <property type="entry name" value="Galactose-binding domain-like"/>
    <property type="match status" value="2"/>
</dbReference>
<dbReference type="KEGG" id="sro:Sros_1471"/>
<dbReference type="STRING" id="479432.Sros_1471"/>
<feature type="region of interest" description="Disordered" evidence="1">
    <location>
        <begin position="676"/>
        <end position="702"/>
    </location>
</feature>
<dbReference type="RefSeq" id="WP_012888209.1">
    <property type="nucleotide sequence ID" value="NC_013595.1"/>
</dbReference>
<dbReference type="Proteomes" id="UP000002029">
    <property type="component" value="Chromosome"/>
</dbReference>
<feature type="transmembrane region" description="Helical" evidence="2">
    <location>
        <begin position="1223"/>
        <end position="1250"/>
    </location>
</feature>
<feature type="transmembrane region" description="Helical" evidence="2">
    <location>
        <begin position="198"/>
        <end position="218"/>
    </location>
</feature>
<dbReference type="InterPro" id="IPR008979">
    <property type="entry name" value="Galactose-bd-like_sf"/>
</dbReference>
<protein>
    <recommendedName>
        <fullName evidence="7">DUF3367 domain-containing protein</fullName>
    </recommendedName>
</protein>
<dbReference type="InterPro" id="IPR021798">
    <property type="entry name" value="AftD_N"/>
</dbReference>
<keyword evidence="6" id="KW-1185">Reference proteome</keyword>
<dbReference type="eggNOG" id="COG1287">
    <property type="taxonomic scope" value="Bacteria"/>
</dbReference>
<feature type="transmembrane region" description="Helical" evidence="2">
    <location>
        <begin position="300"/>
        <end position="324"/>
    </location>
</feature>